<dbReference type="InterPro" id="IPR043452">
    <property type="entry name" value="BZIP46-like"/>
</dbReference>
<dbReference type="GO" id="GO:0003700">
    <property type="term" value="F:DNA-binding transcription factor activity"/>
    <property type="evidence" value="ECO:0007669"/>
    <property type="project" value="InterPro"/>
</dbReference>
<organism evidence="12 13">
    <name type="scientific">Carpinus fangiana</name>
    <dbReference type="NCBI Taxonomy" id="176857"/>
    <lineage>
        <taxon>Eukaryota</taxon>
        <taxon>Viridiplantae</taxon>
        <taxon>Streptophyta</taxon>
        <taxon>Embryophyta</taxon>
        <taxon>Tracheophyta</taxon>
        <taxon>Spermatophyta</taxon>
        <taxon>Magnoliopsida</taxon>
        <taxon>eudicotyledons</taxon>
        <taxon>Gunneridae</taxon>
        <taxon>Pentapetalae</taxon>
        <taxon>rosids</taxon>
        <taxon>fabids</taxon>
        <taxon>Fagales</taxon>
        <taxon>Betulaceae</taxon>
        <taxon>Carpinus</taxon>
    </lineage>
</organism>
<reference evidence="12 13" key="1">
    <citation type="submission" date="2019-06" db="EMBL/GenBank/DDBJ databases">
        <title>A chromosomal-level reference genome of Carpinus fangiana (Coryloideae, Betulaceae).</title>
        <authorList>
            <person name="Yang X."/>
            <person name="Wang Z."/>
            <person name="Zhang L."/>
            <person name="Hao G."/>
            <person name="Liu J."/>
            <person name="Yang Y."/>
        </authorList>
    </citation>
    <scope>NUCLEOTIDE SEQUENCE [LARGE SCALE GENOMIC DNA]</scope>
    <source>
        <strain evidence="12">Cfa_2016G</strain>
        <tissue evidence="12">Leaf</tissue>
    </source>
</reference>
<accession>A0A5N6RJP3</accession>
<evidence type="ECO:0000256" key="2">
    <source>
        <dbReference type="ARBA" id="ARBA00022553"/>
    </source>
</evidence>
<name>A0A5N6RJP3_9ROSI</name>
<evidence type="ECO:0000256" key="10">
    <source>
        <dbReference type="SAM" id="MobiDB-lite"/>
    </source>
</evidence>
<evidence type="ECO:0000259" key="11">
    <source>
        <dbReference type="PROSITE" id="PS50217"/>
    </source>
</evidence>
<keyword evidence="9" id="KW-0175">Coiled coil</keyword>
<dbReference type="SUPFAM" id="SSF57959">
    <property type="entry name" value="Leucine zipper domain"/>
    <property type="match status" value="1"/>
</dbReference>
<evidence type="ECO:0000256" key="7">
    <source>
        <dbReference type="ARBA" id="ARBA00023242"/>
    </source>
</evidence>
<dbReference type="PANTHER" id="PTHR22952:SF175">
    <property type="entry name" value="PROTEIN ABSCISIC ACID-INSENSITIVE 5"/>
    <property type="match status" value="1"/>
</dbReference>
<protein>
    <recommendedName>
        <fullName evidence="11">BZIP domain-containing protein</fullName>
    </recommendedName>
</protein>
<evidence type="ECO:0000256" key="6">
    <source>
        <dbReference type="ARBA" id="ARBA00023163"/>
    </source>
</evidence>
<dbReference type="GO" id="GO:0045893">
    <property type="term" value="P:positive regulation of DNA-templated transcription"/>
    <property type="evidence" value="ECO:0007669"/>
    <property type="project" value="InterPro"/>
</dbReference>
<dbReference type="GO" id="GO:0009414">
    <property type="term" value="P:response to water deprivation"/>
    <property type="evidence" value="ECO:0007669"/>
    <property type="project" value="UniProtKB-ARBA"/>
</dbReference>
<dbReference type="Gene3D" id="1.20.5.170">
    <property type="match status" value="1"/>
</dbReference>
<keyword evidence="13" id="KW-1185">Reference proteome</keyword>
<dbReference type="CDD" id="cd14707">
    <property type="entry name" value="bZIP_plant_BZIP46"/>
    <property type="match status" value="1"/>
</dbReference>
<dbReference type="InterPro" id="IPR046347">
    <property type="entry name" value="bZIP_sf"/>
</dbReference>
<dbReference type="PROSITE" id="PS50217">
    <property type="entry name" value="BZIP"/>
    <property type="match status" value="1"/>
</dbReference>
<dbReference type="FunFam" id="1.20.5.170:FF:000060">
    <property type="entry name" value="protein ABSCISIC ACID-INSENSITIVE 5 isoform X1"/>
    <property type="match status" value="1"/>
</dbReference>
<feature type="domain" description="BZIP" evidence="11">
    <location>
        <begin position="314"/>
        <end position="364"/>
    </location>
</feature>
<dbReference type="GO" id="GO:0009845">
    <property type="term" value="P:seed germination"/>
    <property type="evidence" value="ECO:0007669"/>
    <property type="project" value="UniProtKB-ARBA"/>
</dbReference>
<keyword evidence="3" id="KW-0938">Abscisic acid signaling pathway</keyword>
<keyword evidence="4" id="KW-0805">Transcription regulation</keyword>
<comment type="subcellular location">
    <subcellularLocation>
        <location evidence="1">Nucleus</location>
    </subcellularLocation>
</comment>
<dbReference type="GO" id="GO:0043565">
    <property type="term" value="F:sequence-specific DNA binding"/>
    <property type="evidence" value="ECO:0007669"/>
    <property type="project" value="UniProtKB-ARBA"/>
</dbReference>
<evidence type="ECO:0000313" key="12">
    <source>
        <dbReference type="EMBL" id="KAE8098546.1"/>
    </source>
</evidence>
<dbReference type="OrthoDB" id="644067at2759"/>
<evidence type="ECO:0000256" key="3">
    <source>
        <dbReference type="ARBA" id="ARBA00022682"/>
    </source>
</evidence>
<feature type="coiled-coil region" evidence="9">
    <location>
        <begin position="332"/>
        <end position="369"/>
    </location>
</feature>
<keyword evidence="2" id="KW-0597">Phosphoprotein</keyword>
<dbReference type="GO" id="GO:0009651">
    <property type="term" value="P:response to salt stress"/>
    <property type="evidence" value="ECO:0007669"/>
    <property type="project" value="UniProtKB-ARBA"/>
</dbReference>
<comment type="similarity">
    <text evidence="8">Belongs to the bZIP family. ABI5 subfamily.</text>
</comment>
<dbReference type="GO" id="GO:0009738">
    <property type="term" value="P:abscisic acid-activated signaling pathway"/>
    <property type="evidence" value="ECO:0007669"/>
    <property type="project" value="UniProtKB-KW"/>
</dbReference>
<evidence type="ECO:0000256" key="9">
    <source>
        <dbReference type="SAM" id="Coils"/>
    </source>
</evidence>
<keyword evidence="5" id="KW-0238">DNA-binding</keyword>
<dbReference type="SMART" id="SM00338">
    <property type="entry name" value="BRLZ"/>
    <property type="match status" value="1"/>
</dbReference>
<evidence type="ECO:0000256" key="5">
    <source>
        <dbReference type="ARBA" id="ARBA00023125"/>
    </source>
</evidence>
<dbReference type="GO" id="GO:0005634">
    <property type="term" value="C:nucleus"/>
    <property type="evidence" value="ECO:0007669"/>
    <property type="project" value="UniProtKB-SubCell"/>
</dbReference>
<dbReference type="Pfam" id="PF00170">
    <property type="entry name" value="bZIP_1"/>
    <property type="match status" value="1"/>
</dbReference>
<keyword evidence="7" id="KW-0539">Nucleus</keyword>
<gene>
    <name evidence="12" type="ORF">FH972_016599</name>
</gene>
<evidence type="ECO:0000256" key="4">
    <source>
        <dbReference type="ARBA" id="ARBA00023015"/>
    </source>
</evidence>
<feature type="region of interest" description="Disordered" evidence="10">
    <location>
        <begin position="130"/>
        <end position="156"/>
    </location>
</feature>
<feature type="compositionally biased region" description="Low complexity" evidence="10">
    <location>
        <begin position="131"/>
        <end position="147"/>
    </location>
</feature>
<dbReference type="InterPro" id="IPR004827">
    <property type="entry name" value="bZIP"/>
</dbReference>
<feature type="region of interest" description="Disordered" evidence="10">
    <location>
        <begin position="219"/>
        <end position="239"/>
    </location>
</feature>
<dbReference type="EMBL" id="CM017327">
    <property type="protein sequence ID" value="KAE8098546.1"/>
    <property type="molecule type" value="Genomic_DNA"/>
</dbReference>
<keyword evidence="6" id="KW-0804">Transcription</keyword>
<dbReference type="AlphaFoldDB" id="A0A5N6RJP3"/>
<evidence type="ECO:0000256" key="1">
    <source>
        <dbReference type="ARBA" id="ARBA00004123"/>
    </source>
</evidence>
<proteinExistence type="inferred from homology"/>
<evidence type="ECO:0000256" key="8">
    <source>
        <dbReference type="ARBA" id="ARBA00061369"/>
    </source>
</evidence>
<dbReference type="Proteomes" id="UP000327013">
    <property type="component" value="Chromosome 7"/>
</dbReference>
<evidence type="ECO:0000313" key="13">
    <source>
        <dbReference type="Proteomes" id="UP000327013"/>
    </source>
</evidence>
<dbReference type="PROSITE" id="PS00036">
    <property type="entry name" value="BZIP_BASIC"/>
    <property type="match status" value="1"/>
</dbReference>
<dbReference type="PANTHER" id="PTHR22952">
    <property type="entry name" value="CAMP-RESPONSE ELEMENT BINDING PROTEIN-RELATED"/>
    <property type="match status" value="1"/>
</dbReference>
<sequence>MVATEGDPDQQHKNNVNPFSSLGRQSSIYSLTLDEFQHTLCESGKNFGSMNMDEFLTSIWTAEENQATNTNTTAAAAATTTNSNNATTGTNISSHAVLAKQPSLPRQGSLTLPAPLCRKTVEEVWSEIHGDQNNSNSDDNNGDNVQNPESAPRQPTFGEMTLEDFLVRAGVVREQSGTLPASQTQPQQQQFGVYQNNNPAVGPTFVNRPMIGLSGAESSGYAGNRKRSTGGGGYPPQPQPPPPLAVCFGGRVMNGGGGYGAAPAMGVVAPVSPVSSDGMCTSTQIDNSASQFELDMGGLRGRKRIIDGPVEKVVERRQRRMIKNRESAARSRARKQAYTVELEAELNQLREENSNLKQALEEIEMKRKQQVTVYMQGGSKSTGSHDRRMKKTTKVDGPAYVGKRLTDDEGDEKKFDHIFMVGHFLIGSVVFWLIFTPIEVKFRVTEASLTQFNYTAAANNTLIYKLALNITVRNSNKRVGIYYDHIEAIAYYKKKWFSTVSLTPFYQGHKNTNVTRDLSKFDSEKSAGVYSIDINLAVKIRIKYGKIKTLRFNPRKIDCPLKVPLSSNGTVAERFQTTKCDNVYFFSDPDAIQ</sequence>
<feature type="region of interest" description="Disordered" evidence="10">
    <location>
        <begin position="1"/>
        <end position="21"/>
    </location>
</feature>